<proteinExistence type="predicted"/>
<keyword evidence="2" id="KW-1133">Transmembrane helix</keyword>
<feature type="transmembrane region" description="Helical" evidence="2">
    <location>
        <begin position="136"/>
        <end position="153"/>
    </location>
</feature>
<evidence type="ECO:0000256" key="1">
    <source>
        <dbReference type="SAM" id="MobiDB-lite"/>
    </source>
</evidence>
<evidence type="ECO:0000313" key="4">
    <source>
        <dbReference type="Proteomes" id="UP000198873"/>
    </source>
</evidence>
<protein>
    <recommendedName>
        <fullName evidence="5">DUF5324 family protein</fullName>
    </recommendedName>
</protein>
<keyword evidence="2" id="KW-0812">Transmembrane</keyword>
<evidence type="ECO:0008006" key="5">
    <source>
        <dbReference type="Google" id="ProtNLM"/>
    </source>
</evidence>
<dbReference type="Proteomes" id="UP000198873">
    <property type="component" value="Unassembled WGS sequence"/>
</dbReference>
<dbReference type="STRING" id="1176198.SAMN05444716_104281"/>
<reference evidence="4" key="1">
    <citation type="submission" date="2016-10" db="EMBL/GenBank/DDBJ databases">
        <authorList>
            <person name="Varghese N."/>
            <person name="Submissions S."/>
        </authorList>
    </citation>
    <scope>NUCLEOTIDE SEQUENCE [LARGE SCALE GENOMIC DNA]</scope>
    <source>
        <strain evidence="4">CGMCC 4.7047</strain>
    </source>
</reference>
<keyword evidence="2" id="KW-0472">Membrane</keyword>
<gene>
    <name evidence="3" type="ORF">SAMN05444716_104281</name>
</gene>
<feature type="region of interest" description="Disordered" evidence="1">
    <location>
        <begin position="158"/>
        <end position="191"/>
    </location>
</feature>
<accession>A0A1I6T0A0</accession>
<sequence length="191" mass="20447">MPHTSQRVRSLRDQAACYARDAGSYMAPHAQRAAGYARDGLQQGLAQARQNLPEGVDAAAVRAAERARIAAIRTREIAGPRIEAAMAAAGPASQEAASRSAAALAALRGQVTPQEIQHVVHRRRCAARRRRRMRRVGVAGLTVGVAVLAWRWWQSQSSPDWLMEPSPPTEGDAATATGEPDVLDGDPASRS</sequence>
<name>A0A1I6T0A0_9ACTN</name>
<dbReference type="AlphaFoldDB" id="A0A1I6T0A0"/>
<organism evidence="3 4">
    <name type="scientific">Streptomyces harbinensis</name>
    <dbReference type="NCBI Taxonomy" id="1176198"/>
    <lineage>
        <taxon>Bacteria</taxon>
        <taxon>Bacillati</taxon>
        <taxon>Actinomycetota</taxon>
        <taxon>Actinomycetes</taxon>
        <taxon>Kitasatosporales</taxon>
        <taxon>Streptomycetaceae</taxon>
        <taxon>Streptomyces</taxon>
    </lineage>
</organism>
<evidence type="ECO:0000256" key="2">
    <source>
        <dbReference type="SAM" id="Phobius"/>
    </source>
</evidence>
<dbReference type="InterPro" id="IPR035214">
    <property type="entry name" value="DUF5324"/>
</dbReference>
<dbReference type="RefSeq" id="WP_019432151.1">
    <property type="nucleotide sequence ID" value="NZ_FPAB01000004.1"/>
</dbReference>
<keyword evidence="4" id="KW-1185">Reference proteome</keyword>
<evidence type="ECO:0000313" key="3">
    <source>
        <dbReference type="EMBL" id="SFS82705.1"/>
    </source>
</evidence>
<dbReference type="Pfam" id="PF17258">
    <property type="entry name" value="DUF5324"/>
    <property type="match status" value="1"/>
</dbReference>
<dbReference type="EMBL" id="FPAB01000004">
    <property type="protein sequence ID" value="SFS82705.1"/>
    <property type="molecule type" value="Genomic_DNA"/>
</dbReference>